<dbReference type="Pfam" id="PF25583">
    <property type="entry name" value="WCX"/>
    <property type="match status" value="1"/>
</dbReference>
<dbReference type="InterPro" id="IPR051534">
    <property type="entry name" value="CBASS_pafABC_assoc_protein"/>
</dbReference>
<dbReference type="EMBL" id="CP000230">
    <property type="protein sequence ID" value="ABC23252.1"/>
    <property type="molecule type" value="Genomic_DNA"/>
</dbReference>
<sequence>MACSRGISRETLKNELECSERTVDRIVDDINNALSADLEIVKAPNNNNEICYQLVSHKEENVPGFSFEEVRYLATCRDLAAPYLPEAVIGRINRSLVNLALHLEEGQRRSVSGAPITFANKGYIDYGPHAETIKTLNEAIANRRVCSLCYLPMNERTAKSYRYAPGRIVAMNGVFYVQGHYLDEGSLLPGHFITFLLHRITQITPGEEYFHFNAFEDTSRAFGLKWHEPMRRQIHVAADAADYVRDRIWSADQTIEEQDDGGIILSVTTTSEKELQAWVWSFGGLAEIITPSSNEESQGQDTTASPAPLAADPRVLQD</sequence>
<dbReference type="PATRIC" id="fig|269796.9.peg.2556"/>
<organism evidence="4 5">
    <name type="scientific">Rhodospirillum rubrum (strain ATCC 11170 / ATH 1.1.1 / DSM 467 / LMG 4362 / NCIMB 8255 / S1)</name>
    <dbReference type="NCBI Taxonomy" id="269796"/>
    <lineage>
        <taxon>Bacteria</taxon>
        <taxon>Pseudomonadati</taxon>
        <taxon>Pseudomonadota</taxon>
        <taxon>Alphaproteobacteria</taxon>
        <taxon>Rhodospirillales</taxon>
        <taxon>Rhodospirillaceae</taxon>
        <taxon>Rhodospirillum</taxon>
    </lineage>
</organism>
<dbReference type="AlphaFoldDB" id="Q2RRJ3"/>
<proteinExistence type="predicted"/>
<dbReference type="InterPro" id="IPR026881">
    <property type="entry name" value="WYL_dom"/>
</dbReference>
<evidence type="ECO:0000256" key="1">
    <source>
        <dbReference type="SAM" id="MobiDB-lite"/>
    </source>
</evidence>
<accession>Q2RRJ3</accession>
<dbReference type="InterPro" id="IPR057727">
    <property type="entry name" value="WCX_dom"/>
</dbReference>
<dbReference type="eggNOG" id="COG2378">
    <property type="taxonomic scope" value="Bacteria"/>
</dbReference>
<dbReference type="STRING" id="269796.Rru_A2452"/>
<dbReference type="KEGG" id="rru:Rru_A2452"/>
<evidence type="ECO:0000259" key="2">
    <source>
        <dbReference type="Pfam" id="PF13280"/>
    </source>
</evidence>
<feature type="region of interest" description="Disordered" evidence="1">
    <location>
        <begin position="291"/>
        <end position="318"/>
    </location>
</feature>
<evidence type="ECO:0000313" key="4">
    <source>
        <dbReference type="EMBL" id="ABC23252.1"/>
    </source>
</evidence>
<dbReference type="Proteomes" id="UP000001929">
    <property type="component" value="Chromosome"/>
</dbReference>
<feature type="compositionally biased region" description="Polar residues" evidence="1">
    <location>
        <begin position="291"/>
        <end position="305"/>
    </location>
</feature>
<feature type="domain" description="WYL" evidence="2">
    <location>
        <begin position="131"/>
        <end position="204"/>
    </location>
</feature>
<dbReference type="PROSITE" id="PS52050">
    <property type="entry name" value="WYL"/>
    <property type="match status" value="1"/>
</dbReference>
<gene>
    <name evidence="4" type="ordered locus">Rru_A2452</name>
</gene>
<evidence type="ECO:0000259" key="3">
    <source>
        <dbReference type="Pfam" id="PF25583"/>
    </source>
</evidence>
<dbReference type="PANTHER" id="PTHR34580:SF1">
    <property type="entry name" value="PROTEIN PAFC"/>
    <property type="match status" value="1"/>
</dbReference>
<dbReference type="HOGENOM" id="CLU_041141_4_3_5"/>
<feature type="domain" description="WCX" evidence="3">
    <location>
        <begin position="233"/>
        <end position="292"/>
    </location>
</feature>
<dbReference type="PANTHER" id="PTHR34580">
    <property type="match status" value="1"/>
</dbReference>
<evidence type="ECO:0000313" key="5">
    <source>
        <dbReference type="Proteomes" id="UP000001929"/>
    </source>
</evidence>
<keyword evidence="5" id="KW-1185">Reference proteome</keyword>
<dbReference type="Pfam" id="PF13280">
    <property type="entry name" value="WYL"/>
    <property type="match status" value="1"/>
</dbReference>
<reference evidence="4 5" key="1">
    <citation type="journal article" date="2011" name="Stand. Genomic Sci.">
        <title>Complete genome sequence of Rhodospirillum rubrum type strain (S1).</title>
        <authorList>
            <person name="Munk A.C."/>
            <person name="Copeland A."/>
            <person name="Lucas S."/>
            <person name="Lapidus A."/>
            <person name="Del Rio T.G."/>
            <person name="Barry K."/>
            <person name="Detter J.C."/>
            <person name="Hammon N."/>
            <person name="Israni S."/>
            <person name="Pitluck S."/>
            <person name="Brettin T."/>
            <person name="Bruce D."/>
            <person name="Han C."/>
            <person name="Tapia R."/>
            <person name="Gilna P."/>
            <person name="Schmutz J."/>
            <person name="Larimer F."/>
            <person name="Land M."/>
            <person name="Kyrpides N.C."/>
            <person name="Mavromatis K."/>
            <person name="Richardson P."/>
            <person name="Rohde M."/>
            <person name="Goker M."/>
            <person name="Klenk H.P."/>
            <person name="Zhang Y."/>
            <person name="Roberts G.P."/>
            <person name="Reslewic S."/>
            <person name="Schwartz D.C."/>
        </authorList>
    </citation>
    <scope>NUCLEOTIDE SEQUENCE [LARGE SCALE GENOMIC DNA]</scope>
    <source>
        <strain evidence="5">ATCC 11170 / ATH 1.1.1 / DSM 467 / LMG 4362 / NCIMB 8255 / S1</strain>
    </source>
</reference>
<name>Q2RRJ3_RHORT</name>
<protein>
    <submittedName>
        <fullName evidence="4">Uncharacterized protein</fullName>
    </submittedName>
</protein>
<dbReference type="EnsemblBacteria" id="ABC23252">
    <property type="protein sequence ID" value="ABC23252"/>
    <property type="gene ID" value="Rru_A2452"/>
</dbReference>